<gene>
    <name evidence="2" type="ORF">GCM10010191_44610</name>
</gene>
<dbReference type="Proteomes" id="UP001501231">
    <property type="component" value="Unassembled WGS sequence"/>
</dbReference>
<organism evidence="2 3">
    <name type="scientific">Actinomadura vinacea</name>
    <dbReference type="NCBI Taxonomy" id="115336"/>
    <lineage>
        <taxon>Bacteria</taxon>
        <taxon>Bacillati</taxon>
        <taxon>Actinomycetota</taxon>
        <taxon>Actinomycetes</taxon>
        <taxon>Streptosporangiales</taxon>
        <taxon>Thermomonosporaceae</taxon>
        <taxon>Actinomadura</taxon>
    </lineage>
</organism>
<dbReference type="SUPFAM" id="SSF140453">
    <property type="entry name" value="EsxAB dimer-like"/>
    <property type="match status" value="1"/>
</dbReference>
<keyword evidence="3" id="KW-1185">Reference proteome</keyword>
<dbReference type="Gene3D" id="1.10.287.1060">
    <property type="entry name" value="ESAT-6-like"/>
    <property type="match status" value="1"/>
</dbReference>
<dbReference type="Pfam" id="PF06013">
    <property type="entry name" value="WXG100"/>
    <property type="match status" value="1"/>
</dbReference>
<sequence length="97" mass="11033">MGDYTRANFNVLTEGEAQFTRAARALMDELSDLEGKLKSKLNMWEGQAQDEYWKFQGQWQAAAQDMQRITGELGAVIRNAHDNYQAAEKKNYGVWAG</sequence>
<evidence type="ECO:0000313" key="2">
    <source>
        <dbReference type="EMBL" id="GAA2426985.1"/>
    </source>
</evidence>
<reference evidence="3" key="1">
    <citation type="journal article" date="2019" name="Int. J. Syst. Evol. Microbiol.">
        <title>The Global Catalogue of Microorganisms (GCM) 10K type strain sequencing project: providing services to taxonomists for standard genome sequencing and annotation.</title>
        <authorList>
            <consortium name="The Broad Institute Genomics Platform"/>
            <consortium name="The Broad Institute Genome Sequencing Center for Infectious Disease"/>
            <person name="Wu L."/>
            <person name="Ma J."/>
        </authorList>
    </citation>
    <scope>NUCLEOTIDE SEQUENCE [LARGE SCALE GENOMIC DNA]</scope>
    <source>
        <strain evidence="3">JCM 3325</strain>
    </source>
</reference>
<dbReference type="InterPro" id="IPR010310">
    <property type="entry name" value="T7SS_ESAT-6-like"/>
</dbReference>
<dbReference type="EMBL" id="BAAARW010000016">
    <property type="protein sequence ID" value="GAA2426985.1"/>
    <property type="molecule type" value="Genomic_DNA"/>
</dbReference>
<evidence type="ECO:0000256" key="1">
    <source>
        <dbReference type="RuleBase" id="RU362001"/>
    </source>
</evidence>
<evidence type="ECO:0000313" key="3">
    <source>
        <dbReference type="Proteomes" id="UP001501231"/>
    </source>
</evidence>
<comment type="caution">
    <text evidence="2">The sequence shown here is derived from an EMBL/GenBank/DDBJ whole genome shotgun (WGS) entry which is preliminary data.</text>
</comment>
<dbReference type="RefSeq" id="WP_344591289.1">
    <property type="nucleotide sequence ID" value="NZ_BAAARW010000016.1"/>
</dbReference>
<comment type="similarity">
    <text evidence="1">Belongs to the WXG100 family.</text>
</comment>
<name>A0ABP5WJX8_9ACTN</name>
<protein>
    <recommendedName>
        <fullName evidence="1">ESAT-6-like protein</fullName>
    </recommendedName>
</protein>
<accession>A0ABP5WJX8</accession>
<dbReference type="NCBIfam" id="TIGR03930">
    <property type="entry name" value="WXG100_ESAT6"/>
    <property type="match status" value="1"/>
</dbReference>
<dbReference type="InterPro" id="IPR036689">
    <property type="entry name" value="ESAT-6-like_sf"/>
</dbReference>
<proteinExistence type="inferred from homology"/>